<evidence type="ECO:0000259" key="1">
    <source>
        <dbReference type="Pfam" id="PF01584"/>
    </source>
</evidence>
<dbReference type="InterPro" id="IPR002545">
    <property type="entry name" value="CheW-lke_dom"/>
</dbReference>
<dbReference type="RefSeq" id="WP_061605451.1">
    <property type="nucleotide sequence ID" value="NZ_JEMA01000155.1"/>
</dbReference>
<dbReference type="AlphaFoldDB" id="A0A150R1Z0"/>
<proteinExistence type="predicted"/>
<dbReference type="Pfam" id="PF01584">
    <property type="entry name" value="CheW"/>
    <property type="match status" value="1"/>
</dbReference>
<dbReference type="EMBL" id="JEMA01000155">
    <property type="protein sequence ID" value="KYF73976.1"/>
    <property type="molecule type" value="Genomic_DNA"/>
</dbReference>
<organism evidence="2 3">
    <name type="scientific">Sorangium cellulosum</name>
    <name type="common">Polyangium cellulosum</name>
    <dbReference type="NCBI Taxonomy" id="56"/>
    <lineage>
        <taxon>Bacteria</taxon>
        <taxon>Pseudomonadati</taxon>
        <taxon>Myxococcota</taxon>
        <taxon>Polyangia</taxon>
        <taxon>Polyangiales</taxon>
        <taxon>Polyangiaceae</taxon>
        <taxon>Sorangium</taxon>
    </lineage>
</organism>
<dbReference type="Proteomes" id="UP000075260">
    <property type="component" value="Unassembled WGS sequence"/>
</dbReference>
<evidence type="ECO:0000313" key="3">
    <source>
        <dbReference type="Proteomes" id="UP000075260"/>
    </source>
</evidence>
<feature type="domain" description="CheW-like" evidence="1">
    <location>
        <begin position="31"/>
        <end position="109"/>
    </location>
</feature>
<dbReference type="InterPro" id="IPR036061">
    <property type="entry name" value="CheW-like_dom_sf"/>
</dbReference>
<dbReference type="SUPFAM" id="SSF50341">
    <property type="entry name" value="CheW-like"/>
    <property type="match status" value="1"/>
</dbReference>
<dbReference type="Gene3D" id="2.40.50.180">
    <property type="entry name" value="CheA-289, Domain 4"/>
    <property type="match status" value="1"/>
</dbReference>
<reference evidence="2 3" key="1">
    <citation type="submission" date="2014-02" db="EMBL/GenBank/DDBJ databases">
        <title>The small core and large imbalanced accessory genome model reveals a collaborative survival strategy of Sorangium cellulosum strains in nature.</title>
        <authorList>
            <person name="Han K."/>
            <person name="Peng R."/>
            <person name="Blom J."/>
            <person name="Li Y.-Z."/>
        </authorList>
    </citation>
    <scope>NUCLEOTIDE SEQUENCE [LARGE SCALE GENOMIC DNA]</scope>
    <source>
        <strain evidence="2 3">So0008-312</strain>
    </source>
</reference>
<name>A0A150R1Z0_SORCE</name>
<sequence length="169" mass="17571">MSEALAQLQAPLALQGDAPDKGPGETAALDLLLFDSGRVTFALRAKQVEEVIAWRAPAPLPRVGPRVRGILQDRGRIVVIVSVPLAEPAEAPLRIVVCRTARGYLGLPAGKTRCVAAVEVFGELSPDAVVDTSEGKVTFLDVTHLLDAAGGAPQPVAAPREARAAGSGR</sequence>
<comment type="caution">
    <text evidence="2">The sequence shown here is derived from an EMBL/GenBank/DDBJ whole genome shotgun (WGS) entry which is preliminary data.</text>
</comment>
<accession>A0A150R1Z0</accession>
<dbReference type="Gene3D" id="2.30.30.40">
    <property type="entry name" value="SH3 Domains"/>
    <property type="match status" value="1"/>
</dbReference>
<dbReference type="GO" id="GO:0007165">
    <property type="term" value="P:signal transduction"/>
    <property type="evidence" value="ECO:0007669"/>
    <property type="project" value="InterPro"/>
</dbReference>
<dbReference type="GO" id="GO:0006935">
    <property type="term" value="P:chemotaxis"/>
    <property type="evidence" value="ECO:0007669"/>
    <property type="project" value="InterPro"/>
</dbReference>
<dbReference type="OrthoDB" id="5511341at2"/>
<protein>
    <submittedName>
        <fullName evidence="2">Chemotaxis protein</fullName>
    </submittedName>
</protein>
<evidence type="ECO:0000313" key="2">
    <source>
        <dbReference type="EMBL" id="KYF73976.1"/>
    </source>
</evidence>
<gene>
    <name evidence="2" type="ORF">BE15_31330</name>
</gene>